<evidence type="ECO:0000259" key="1">
    <source>
        <dbReference type="Pfam" id="PF13276"/>
    </source>
</evidence>
<protein>
    <recommendedName>
        <fullName evidence="1">HTH-like domain-containing protein</fullName>
    </recommendedName>
</protein>
<dbReference type="Pfam" id="PF13276">
    <property type="entry name" value="HTH_21"/>
    <property type="match status" value="1"/>
</dbReference>
<gene>
    <name evidence="2" type="ORF">LK07_19155</name>
</gene>
<dbReference type="EMBL" id="CP022433">
    <property type="protein sequence ID" value="ASN25777.1"/>
    <property type="molecule type" value="Genomic_DNA"/>
</dbReference>
<dbReference type="RefSeq" id="WP_078858989.1">
    <property type="nucleotide sequence ID" value="NZ_CP021080.1"/>
</dbReference>
<keyword evidence="3" id="KW-1185">Reference proteome</keyword>
<dbReference type="AlphaFoldDB" id="A0A221P0L1"/>
<sequence length="107" mass="12838">MLHIASHHTYGVPRVHAELRHLGRQVNRKRVARVMRERDIRGINRRKRRSLPRSLENFAAANRRYHLRRGLVRVRRLVPRPHPHLTQRPLYGPCRPYRGRSLLFPGH</sequence>
<organism evidence="2 3">
    <name type="scientific">Streptomyces pluripotens</name>
    <dbReference type="NCBI Taxonomy" id="1355015"/>
    <lineage>
        <taxon>Bacteria</taxon>
        <taxon>Bacillati</taxon>
        <taxon>Actinomycetota</taxon>
        <taxon>Actinomycetes</taxon>
        <taxon>Kitasatosporales</taxon>
        <taxon>Streptomycetaceae</taxon>
        <taxon>Streptomyces</taxon>
    </lineage>
</organism>
<evidence type="ECO:0000313" key="2">
    <source>
        <dbReference type="EMBL" id="ASN25777.1"/>
    </source>
</evidence>
<dbReference type="KEGG" id="splu:LK06_017995"/>
<dbReference type="Proteomes" id="UP000031501">
    <property type="component" value="Chromosome"/>
</dbReference>
<evidence type="ECO:0000313" key="3">
    <source>
        <dbReference type="Proteomes" id="UP000031501"/>
    </source>
</evidence>
<proteinExistence type="predicted"/>
<feature type="domain" description="HTH-like" evidence="1">
    <location>
        <begin position="3"/>
        <end position="48"/>
    </location>
</feature>
<name>A0A221P0L1_9ACTN</name>
<accession>A0A221P0L1</accession>
<reference evidence="2 3" key="1">
    <citation type="submission" date="2017-07" db="EMBL/GenBank/DDBJ databases">
        <title>Genome sequence of Streptomyces pluripotens MUSC 137T.</title>
        <authorList>
            <person name="Ser H.-L."/>
            <person name="Lee L.-H."/>
        </authorList>
    </citation>
    <scope>NUCLEOTIDE SEQUENCE [LARGE SCALE GENOMIC DNA]</scope>
    <source>
        <strain evidence="2 3">MUSC 137</strain>
    </source>
</reference>
<dbReference type="InterPro" id="IPR025948">
    <property type="entry name" value="HTH-like_dom"/>
</dbReference>